<protein>
    <submittedName>
        <fullName evidence="2">Uncharacterized protein</fullName>
    </submittedName>
</protein>
<organism evidence="2 3">
    <name type="scientific">Actinoalloteichus hymeniacidonis</name>
    <dbReference type="NCBI Taxonomy" id="340345"/>
    <lineage>
        <taxon>Bacteria</taxon>
        <taxon>Bacillati</taxon>
        <taxon>Actinomycetota</taxon>
        <taxon>Actinomycetes</taxon>
        <taxon>Pseudonocardiales</taxon>
        <taxon>Pseudonocardiaceae</taxon>
        <taxon>Actinoalloteichus</taxon>
    </lineage>
</organism>
<accession>A0AAC9HQX8</accession>
<evidence type="ECO:0000313" key="2">
    <source>
        <dbReference type="EMBL" id="AOS63904.1"/>
    </source>
</evidence>
<keyword evidence="3" id="KW-1185">Reference proteome</keyword>
<evidence type="ECO:0000313" key="3">
    <source>
        <dbReference type="Proteomes" id="UP000095210"/>
    </source>
</evidence>
<dbReference type="KEGG" id="ahm:TL08_15475"/>
<proteinExistence type="predicted"/>
<feature type="region of interest" description="Disordered" evidence="1">
    <location>
        <begin position="1"/>
        <end position="36"/>
    </location>
</feature>
<reference evidence="3" key="1">
    <citation type="submission" date="2016-03" db="EMBL/GenBank/DDBJ databases">
        <title>Complete genome sequence of the type strain Actinoalloteichus hymeniacidonis DSM 45092.</title>
        <authorList>
            <person name="Schaffert L."/>
            <person name="Albersmeier A."/>
            <person name="Winkler A."/>
            <person name="Kalinowski J."/>
            <person name="Zotchev S."/>
            <person name="Ruckert C."/>
        </authorList>
    </citation>
    <scope>NUCLEOTIDE SEQUENCE [LARGE SCALE GENOMIC DNA]</scope>
    <source>
        <strain evidence="3">HPA177(T) (DSM 45092(T))</strain>
    </source>
</reference>
<dbReference type="Proteomes" id="UP000095210">
    <property type="component" value="Chromosome"/>
</dbReference>
<name>A0AAC9HQX8_9PSEU</name>
<dbReference type="RefSeq" id="WP_069849873.1">
    <property type="nucleotide sequence ID" value="NZ_CP014859.1"/>
</dbReference>
<evidence type="ECO:0000256" key="1">
    <source>
        <dbReference type="SAM" id="MobiDB-lite"/>
    </source>
</evidence>
<dbReference type="Pfam" id="PF19756">
    <property type="entry name" value="DUF6243"/>
    <property type="match status" value="1"/>
</dbReference>
<sequence>MARKRNGLLGVGGQRTKAPRTAHHPDGIGVGPQQDAVDRKQAILDKMRKLSEKAAPQEDEPTADKA</sequence>
<dbReference type="AlphaFoldDB" id="A0AAC9HQX8"/>
<dbReference type="EMBL" id="CP014859">
    <property type="protein sequence ID" value="AOS63904.1"/>
    <property type="molecule type" value="Genomic_DNA"/>
</dbReference>
<dbReference type="InterPro" id="IPR046210">
    <property type="entry name" value="DUF6243"/>
</dbReference>
<gene>
    <name evidence="2" type="ORF">TL08_15475</name>
</gene>